<dbReference type="EMBL" id="JBFOHK010000004">
    <property type="protein sequence ID" value="MEW9572950.1"/>
    <property type="molecule type" value="Genomic_DNA"/>
</dbReference>
<reference evidence="1 2" key="1">
    <citation type="submission" date="2024-06" db="EMBL/GenBank/DDBJ databases">
        <authorList>
            <person name="Woo H."/>
        </authorList>
    </citation>
    <scope>NUCLEOTIDE SEQUENCE [LARGE SCALE GENOMIC DNA]</scope>
    <source>
        <strain evidence="1 2">Si-c</strain>
    </source>
</reference>
<keyword evidence="2" id="KW-1185">Reference proteome</keyword>
<dbReference type="RefSeq" id="WP_367855012.1">
    <property type="nucleotide sequence ID" value="NZ_JBFOHK010000004.1"/>
</dbReference>
<organism evidence="1 2">
    <name type="scientific">Rhodanobacter lycopersici</name>
    <dbReference type="NCBI Taxonomy" id="3162487"/>
    <lineage>
        <taxon>Bacteria</taxon>
        <taxon>Pseudomonadati</taxon>
        <taxon>Pseudomonadota</taxon>
        <taxon>Gammaproteobacteria</taxon>
        <taxon>Lysobacterales</taxon>
        <taxon>Rhodanobacteraceae</taxon>
        <taxon>Rhodanobacter</taxon>
    </lineage>
</organism>
<dbReference type="Proteomes" id="UP001556220">
    <property type="component" value="Unassembled WGS sequence"/>
</dbReference>
<evidence type="ECO:0000313" key="1">
    <source>
        <dbReference type="EMBL" id="MEW9572950.1"/>
    </source>
</evidence>
<accession>A0ABV3QGP7</accession>
<gene>
    <name evidence="1" type="ORF">ABQJ54_14430</name>
</gene>
<evidence type="ECO:0000313" key="2">
    <source>
        <dbReference type="Proteomes" id="UP001556220"/>
    </source>
</evidence>
<proteinExistence type="predicted"/>
<protein>
    <recommendedName>
        <fullName evidence="3">DUF305 domain-containing protein</fullName>
    </recommendedName>
</protein>
<name>A0ABV3QGP7_9GAMM</name>
<sequence length="124" mass="12325">MLLALSLPVAVQAADTNGAVSKQVATAGAHAGMALGAADLAMAHTHLHHVVNCLVGTSGKGFDAKAGDPCKGMGQGAIVDAKGDATTEARLHTALGQAEQGLMATTLDATHADAKKAMDTLQAK</sequence>
<comment type="caution">
    <text evidence="1">The sequence shown here is derived from an EMBL/GenBank/DDBJ whole genome shotgun (WGS) entry which is preliminary data.</text>
</comment>
<evidence type="ECO:0008006" key="3">
    <source>
        <dbReference type="Google" id="ProtNLM"/>
    </source>
</evidence>